<dbReference type="Pfam" id="PF00566">
    <property type="entry name" value="RabGAP-TBC"/>
    <property type="match status" value="1"/>
</dbReference>
<dbReference type="Proteomes" id="UP000692954">
    <property type="component" value="Unassembled WGS sequence"/>
</dbReference>
<dbReference type="PANTHER" id="PTHR47219:SF9">
    <property type="entry name" value="GTPASE ACTIVATING PROTEIN AND CENTROSOME-ASSOCIATED, ISOFORM B"/>
    <property type="match status" value="1"/>
</dbReference>
<dbReference type="PANTHER" id="PTHR47219">
    <property type="entry name" value="RAB GTPASE-ACTIVATING PROTEIN 1-LIKE"/>
    <property type="match status" value="1"/>
</dbReference>
<dbReference type="GO" id="GO:0031267">
    <property type="term" value="F:small GTPase binding"/>
    <property type="evidence" value="ECO:0007669"/>
    <property type="project" value="TreeGrafter"/>
</dbReference>
<dbReference type="GO" id="GO:0005096">
    <property type="term" value="F:GTPase activator activity"/>
    <property type="evidence" value="ECO:0007669"/>
    <property type="project" value="TreeGrafter"/>
</dbReference>
<evidence type="ECO:0000313" key="3">
    <source>
        <dbReference type="Proteomes" id="UP000692954"/>
    </source>
</evidence>
<keyword evidence="3" id="KW-1185">Reference proteome</keyword>
<organism evidence="2 3">
    <name type="scientific">Paramecium sonneborni</name>
    <dbReference type="NCBI Taxonomy" id="65129"/>
    <lineage>
        <taxon>Eukaryota</taxon>
        <taxon>Sar</taxon>
        <taxon>Alveolata</taxon>
        <taxon>Ciliophora</taxon>
        <taxon>Intramacronucleata</taxon>
        <taxon>Oligohymenophorea</taxon>
        <taxon>Peniculida</taxon>
        <taxon>Parameciidae</taxon>
        <taxon>Paramecium</taxon>
    </lineage>
</organism>
<name>A0A8S1P3V1_9CILI</name>
<protein>
    <recommendedName>
        <fullName evidence="1">Rab-GAP TBC domain-containing protein</fullName>
    </recommendedName>
</protein>
<proteinExistence type="predicted"/>
<evidence type="ECO:0000313" key="2">
    <source>
        <dbReference type="EMBL" id="CAD8097719.1"/>
    </source>
</evidence>
<gene>
    <name evidence="2" type="ORF">PSON_ATCC_30995.1.T0690029</name>
</gene>
<dbReference type="EMBL" id="CAJJDN010000069">
    <property type="protein sequence ID" value="CAD8097719.1"/>
    <property type="molecule type" value="Genomic_DNA"/>
</dbReference>
<dbReference type="OrthoDB" id="294251at2759"/>
<dbReference type="InterPro" id="IPR000195">
    <property type="entry name" value="Rab-GAP-TBC_dom"/>
</dbReference>
<reference evidence="2" key="1">
    <citation type="submission" date="2021-01" db="EMBL/GenBank/DDBJ databases">
        <authorList>
            <consortium name="Genoscope - CEA"/>
            <person name="William W."/>
        </authorList>
    </citation>
    <scope>NUCLEOTIDE SEQUENCE</scope>
</reference>
<comment type="caution">
    <text evidence="2">The sequence shown here is derived from an EMBL/GenBank/DDBJ whole genome shotgun (WGS) entry which is preliminary data.</text>
</comment>
<dbReference type="SMART" id="SM00164">
    <property type="entry name" value="TBC"/>
    <property type="match status" value="1"/>
</dbReference>
<evidence type="ECO:0000259" key="1">
    <source>
        <dbReference type="PROSITE" id="PS50086"/>
    </source>
</evidence>
<sequence length="404" mass="47893">MGQLSCAQFQQEESVNRMSLYFNKQENQKQNDRANSFSQLHSIGKYLNVGQNPKLDLIWEQKLDSFKVYDEPIKTLSNYRNSLSKPQNIEQFFKDCPLLTQDYEYYMFRFFIQEKQEFKQYGLMGIPQQYRWGYWKVITFKKGIFRKRFDSQTNEATYCIQKDINRTLISDLFKEEAVVQKLDYVLSNLAQSYPQVGYCQGMNYIAALFLLVSGAREQETVCVFAELLDSPFYMFNLLFKEDLPLLFIMEEIIMNLMQIKLPKVYEHFNNCNIQPSIWISKILLSGFVYLFDYLDCVLFWDYIFIKGTVLGYTNLIIAMITIHQEALLTKDEAALFAFFSFQEQNIRWGDQIIKQAISKPIEDKDIRQIMKKTDKKLDLVKLFKFYGKKEFDKLYGELSNGINK</sequence>
<dbReference type="PROSITE" id="PS50086">
    <property type="entry name" value="TBC_RABGAP"/>
    <property type="match status" value="1"/>
</dbReference>
<accession>A0A8S1P3V1</accession>
<dbReference type="InterPro" id="IPR050302">
    <property type="entry name" value="Rab_GAP_TBC_domain"/>
</dbReference>
<feature type="domain" description="Rab-GAP TBC" evidence="1">
    <location>
        <begin position="125"/>
        <end position="307"/>
    </location>
</feature>
<dbReference type="AlphaFoldDB" id="A0A8S1P3V1"/>